<dbReference type="CDD" id="cd00198">
    <property type="entry name" value="vWFA"/>
    <property type="match status" value="1"/>
</dbReference>
<dbReference type="AlphaFoldDB" id="A0A182EDV1"/>
<protein>
    <submittedName>
        <fullName evidence="4">VWFA domain-containing protein</fullName>
    </submittedName>
</protein>
<accession>A0A182EDV1</accession>
<dbReference type="EMBL" id="UYRW01001891">
    <property type="protein sequence ID" value="VDK81648.1"/>
    <property type="molecule type" value="Genomic_DNA"/>
</dbReference>
<feature type="domain" description="VWFA" evidence="1">
    <location>
        <begin position="307"/>
        <end position="480"/>
    </location>
</feature>
<organism evidence="4">
    <name type="scientific">Onchocerca ochengi</name>
    <name type="common">Filarial nematode worm</name>
    <dbReference type="NCBI Taxonomy" id="42157"/>
    <lineage>
        <taxon>Eukaryota</taxon>
        <taxon>Metazoa</taxon>
        <taxon>Ecdysozoa</taxon>
        <taxon>Nematoda</taxon>
        <taxon>Chromadorea</taxon>
        <taxon>Rhabditida</taxon>
        <taxon>Spirurina</taxon>
        <taxon>Spiruromorpha</taxon>
        <taxon>Filarioidea</taxon>
        <taxon>Onchocercidae</taxon>
        <taxon>Onchocerca</taxon>
    </lineage>
</organism>
<dbReference type="SUPFAM" id="SSF53300">
    <property type="entry name" value="vWA-like"/>
    <property type="match status" value="3"/>
</dbReference>
<dbReference type="OrthoDB" id="6132182at2759"/>
<gene>
    <name evidence="2" type="ORF">NOO_LOCUS6253</name>
</gene>
<evidence type="ECO:0000259" key="1">
    <source>
        <dbReference type="PROSITE" id="PS50234"/>
    </source>
</evidence>
<evidence type="ECO:0000313" key="3">
    <source>
        <dbReference type="Proteomes" id="UP000271087"/>
    </source>
</evidence>
<proteinExistence type="predicted"/>
<dbReference type="STRING" id="42157.A0A182EDV1"/>
<dbReference type="WBParaSite" id="nOo.2.0.1.t06253-RA">
    <property type="protein sequence ID" value="nOo.2.0.1.t06253-RA"/>
    <property type="gene ID" value="nOo.2.0.1.g06253"/>
</dbReference>
<dbReference type="CDD" id="cd01450">
    <property type="entry name" value="vWFA_subfamily_ECM"/>
    <property type="match status" value="1"/>
</dbReference>
<dbReference type="PANTHER" id="PTHR24020:SF84">
    <property type="entry name" value="VWFA DOMAIN-CONTAINING PROTEIN"/>
    <property type="match status" value="1"/>
</dbReference>
<dbReference type="InterPro" id="IPR036465">
    <property type="entry name" value="vWFA_dom_sf"/>
</dbReference>
<dbReference type="PROSITE" id="PS50234">
    <property type="entry name" value="VWFA"/>
    <property type="match status" value="3"/>
</dbReference>
<evidence type="ECO:0000313" key="2">
    <source>
        <dbReference type="EMBL" id="VDK81648.1"/>
    </source>
</evidence>
<dbReference type="SMART" id="SM00327">
    <property type="entry name" value="VWA"/>
    <property type="match status" value="2"/>
</dbReference>
<name>A0A182EDV1_ONCOC</name>
<reference evidence="2 3" key="2">
    <citation type="submission" date="2018-08" db="EMBL/GenBank/DDBJ databases">
        <authorList>
            <person name="Laetsch R D."/>
            <person name="Stevens L."/>
            <person name="Kumar S."/>
            <person name="Blaxter L. M."/>
        </authorList>
    </citation>
    <scope>NUCLEOTIDE SEQUENCE [LARGE SCALE GENOMIC DNA]</scope>
</reference>
<evidence type="ECO:0000313" key="4">
    <source>
        <dbReference type="WBParaSite" id="nOo.2.0.1.t06253-RA"/>
    </source>
</evidence>
<reference evidence="4" key="1">
    <citation type="submission" date="2016-06" db="UniProtKB">
        <authorList>
            <consortium name="WormBaseParasite"/>
        </authorList>
    </citation>
    <scope>IDENTIFICATION</scope>
</reference>
<dbReference type="InterPro" id="IPR050525">
    <property type="entry name" value="ECM_Assembly_Org"/>
</dbReference>
<dbReference type="Proteomes" id="UP000271087">
    <property type="component" value="Unassembled WGS sequence"/>
</dbReference>
<sequence length="657" mass="73112">ESKLDAIVKSKSDATVKSKSDVTVERKSDVAVERKSDVAVESKSDVTIKSTVENKAHHDDFSLSSAEIKSKGQTGDPNCLVDLVFILDKSQSVQKTFQKQLDFAVTLIKAISPADFDRRIRVAAVTFSSHAEINFGFDNFNNQNEILNALLSLAHLGGNTSSVSGVNLAIKEIRERGRIGARKMVVLISDGKSQDYWENLLDASDRLHATDAIVYAITANDDYYFRELELYTRNKWRVYVDTHNTRFLDDAILSLLKCQEPSVPEFSFSPPTVSPTIEDKKVLPKEDELVKRDSPLVSTRCKYSKMDLQIILDASTSRRDVFEHQRELALSLIERLPISTDETHVAVGINSFTSVPTLRQTLGLGRDKQMVRHAIEDIKYIGGSTYTAQAVELSVQDLKRGRRPDAIQVVVLMNDGMSQDRWERVLEASQLLRATGAELFGVALGDNIDLRELKQYIGSADRIYRDNSTERFLTDVVSLLTGGKDCSLPSSVRLKDTETPSRNLNDQLCSNPNLDIIILFDNAIKTNNLSEQSISSNRYLLLDVLGSLPVANPSGQVKISVIAFNSQPQVIISMSNVQDIRARDDIFAKVESIKAKASVPSYAKAVDFAVGEYNKEHRKDARGILVIVGNGQSQDNLKERNEAIEHLCAKIRDTKSV</sequence>
<dbReference type="PRINTS" id="PR00453">
    <property type="entry name" value="VWFADOMAIN"/>
</dbReference>
<feature type="domain" description="VWFA" evidence="1">
    <location>
        <begin position="82"/>
        <end position="256"/>
    </location>
</feature>
<dbReference type="Gene3D" id="3.40.50.410">
    <property type="entry name" value="von Willebrand factor, type A domain"/>
    <property type="match status" value="3"/>
</dbReference>
<dbReference type="InterPro" id="IPR002035">
    <property type="entry name" value="VWF_A"/>
</dbReference>
<dbReference type="PANTHER" id="PTHR24020">
    <property type="entry name" value="COLLAGEN ALPHA"/>
    <property type="match status" value="1"/>
</dbReference>
<keyword evidence="3" id="KW-1185">Reference proteome</keyword>
<dbReference type="Pfam" id="PF00092">
    <property type="entry name" value="VWA"/>
    <property type="match status" value="3"/>
</dbReference>
<feature type="domain" description="VWFA" evidence="1">
    <location>
        <begin position="515"/>
        <end position="657"/>
    </location>
</feature>